<feature type="chain" id="PRO_5011981218" evidence="1">
    <location>
        <begin position="19"/>
        <end position="58"/>
    </location>
</feature>
<reference evidence="2 3" key="1">
    <citation type="journal article" date="2017" name="ISME J.">
        <title>An acid-tolerant ammonia-oxidizing ?-proteobacterium from soil.</title>
        <authorList>
            <person name="Hayatsu M."/>
            <person name="Tago K."/>
            <person name="Uchiyama I."/>
            <person name="Toyoda A."/>
            <person name="Wang Y."/>
            <person name="Shimomura Y."/>
            <person name="Okubo T."/>
            <person name="Kurisu F."/>
            <person name="Hirono Y."/>
            <person name="Nonaka K."/>
            <person name="Akiyama H."/>
            <person name="Itoh T."/>
            <person name="Takami H."/>
        </authorList>
    </citation>
    <scope>NUCLEOTIDE SEQUENCE [LARGE SCALE GENOMIC DNA]</scope>
    <source>
        <strain evidence="2 3">TAO100</strain>
    </source>
</reference>
<keyword evidence="3" id="KW-1185">Reference proteome</keyword>
<accession>A0A1Q2SLI4</accession>
<dbReference type="AlphaFoldDB" id="A0A1Q2SLI4"/>
<dbReference type="RefSeq" id="WP_231910559.1">
    <property type="nucleotide sequence ID" value="NZ_AP014836.1"/>
</dbReference>
<dbReference type="EMBL" id="AP014836">
    <property type="protein sequence ID" value="BAW80006.1"/>
    <property type="molecule type" value="Genomic_DNA"/>
</dbReference>
<gene>
    <name evidence="2" type="ORF">TAO_0636</name>
</gene>
<dbReference type="KEGG" id="ntt:TAO_0636"/>
<evidence type="ECO:0000313" key="3">
    <source>
        <dbReference type="Proteomes" id="UP000243679"/>
    </source>
</evidence>
<protein>
    <submittedName>
        <fullName evidence="2">Hypothetical conserved protein</fullName>
    </submittedName>
</protein>
<organism evidence="2 3">
    <name type="scientific">Candidatus Nitrosoglobus terrae</name>
    <dbReference type="NCBI Taxonomy" id="1630141"/>
    <lineage>
        <taxon>Bacteria</taxon>
        <taxon>Pseudomonadati</taxon>
        <taxon>Pseudomonadota</taxon>
        <taxon>Gammaproteobacteria</taxon>
        <taxon>Chromatiales</taxon>
        <taxon>Chromatiaceae</taxon>
        <taxon>Candidatus Nitrosoglobus</taxon>
    </lineage>
</organism>
<proteinExistence type="predicted"/>
<evidence type="ECO:0000313" key="2">
    <source>
        <dbReference type="EMBL" id="BAW80006.1"/>
    </source>
</evidence>
<sequence>MLKFFIFLCLLHSGPAGAPPSSGLLAQTLLAYLSVEWLVSMLHMELAEGLLLTLIDTK</sequence>
<name>A0A1Q2SLI4_9GAMM</name>
<evidence type="ECO:0000256" key="1">
    <source>
        <dbReference type="SAM" id="SignalP"/>
    </source>
</evidence>
<keyword evidence="1" id="KW-0732">Signal</keyword>
<dbReference type="Proteomes" id="UP000243679">
    <property type="component" value="Chromosome"/>
</dbReference>
<feature type="signal peptide" evidence="1">
    <location>
        <begin position="1"/>
        <end position="18"/>
    </location>
</feature>